<keyword evidence="1" id="KW-0812">Transmembrane</keyword>
<dbReference type="AlphaFoldDB" id="A0A1A9ZPE5"/>
<dbReference type="Proteomes" id="UP000092445">
    <property type="component" value="Unassembled WGS sequence"/>
</dbReference>
<organism evidence="2 3">
    <name type="scientific">Glossina pallidipes</name>
    <name type="common">Tsetse fly</name>
    <dbReference type="NCBI Taxonomy" id="7398"/>
    <lineage>
        <taxon>Eukaryota</taxon>
        <taxon>Metazoa</taxon>
        <taxon>Ecdysozoa</taxon>
        <taxon>Arthropoda</taxon>
        <taxon>Hexapoda</taxon>
        <taxon>Insecta</taxon>
        <taxon>Pterygota</taxon>
        <taxon>Neoptera</taxon>
        <taxon>Endopterygota</taxon>
        <taxon>Diptera</taxon>
        <taxon>Brachycera</taxon>
        <taxon>Muscomorpha</taxon>
        <taxon>Hippoboscoidea</taxon>
        <taxon>Glossinidae</taxon>
        <taxon>Glossina</taxon>
    </lineage>
</organism>
<sequence>MCGVYRDAGIGVEEAEIVVLCVFLMVLRATVWLFINSNTLRNNMKTYSSVLSYRLLINKSNEDRDILVSSVTTTNTLVATTTLLRVISAYFGTTRFDFATLQPKSQHL</sequence>
<evidence type="ECO:0000313" key="3">
    <source>
        <dbReference type="Proteomes" id="UP000092445"/>
    </source>
</evidence>
<evidence type="ECO:0000256" key="1">
    <source>
        <dbReference type="SAM" id="Phobius"/>
    </source>
</evidence>
<dbReference type="EnsemblMetazoa" id="GPAI020881-RA">
    <property type="protein sequence ID" value="GPAI020881-PA"/>
    <property type="gene ID" value="GPAI020881"/>
</dbReference>
<reference evidence="2" key="2">
    <citation type="submission" date="2020-05" db="UniProtKB">
        <authorList>
            <consortium name="EnsemblMetazoa"/>
        </authorList>
    </citation>
    <scope>IDENTIFICATION</scope>
    <source>
        <strain evidence="2">IAEA</strain>
    </source>
</reference>
<name>A0A1A9ZPE5_GLOPL</name>
<protein>
    <submittedName>
        <fullName evidence="2">Uncharacterized protein</fullName>
    </submittedName>
</protein>
<proteinExistence type="predicted"/>
<keyword evidence="1" id="KW-1133">Transmembrane helix</keyword>
<keyword evidence="3" id="KW-1185">Reference proteome</keyword>
<reference evidence="3" key="1">
    <citation type="submission" date="2014-03" db="EMBL/GenBank/DDBJ databases">
        <authorList>
            <person name="Aksoy S."/>
            <person name="Warren W."/>
            <person name="Wilson R.K."/>
        </authorList>
    </citation>
    <scope>NUCLEOTIDE SEQUENCE [LARGE SCALE GENOMIC DNA]</scope>
    <source>
        <strain evidence="3">IAEA</strain>
    </source>
</reference>
<accession>A0A1A9ZPE5</accession>
<feature type="transmembrane region" description="Helical" evidence="1">
    <location>
        <begin position="17"/>
        <end position="35"/>
    </location>
</feature>
<evidence type="ECO:0000313" key="2">
    <source>
        <dbReference type="EnsemblMetazoa" id="GPAI020881-PA"/>
    </source>
</evidence>
<dbReference type="VEuPathDB" id="VectorBase:GPAI020881"/>
<keyword evidence="1" id="KW-0472">Membrane</keyword>